<protein>
    <submittedName>
        <fullName evidence="2">Uncharacterized protein</fullName>
    </submittedName>
</protein>
<keyword evidence="3" id="KW-1185">Reference proteome</keyword>
<dbReference type="KEGG" id="blag:BLTE_12550"/>
<evidence type="ECO:0000256" key="1">
    <source>
        <dbReference type="SAM" id="MobiDB-lite"/>
    </source>
</evidence>
<name>A0A348FZ37_9HYPH</name>
<evidence type="ECO:0000313" key="2">
    <source>
        <dbReference type="EMBL" id="BBF92570.1"/>
    </source>
</evidence>
<accession>A0A348FZ37</accession>
<organism evidence="2 3">
    <name type="scientific">Blastochloris tepida</name>
    <dbReference type="NCBI Taxonomy" id="2233851"/>
    <lineage>
        <taxon>Bacteria</taxon>
        <taxon>Pseudomonadati</taxon>
        <taxon>Pseudomonadota</taxon>
        <taxon>Alphaproteobacteria</taxon>
        <taxon>Hyphomicrobiales</taxon>
        <taxon>Blastochloridaceae</taxon>
        <taxon>Blastochloris</taxon>
    </lineage>
</organism>
<feature type="region of interest" description="Disordered" evidence="1">
    <location>
        <begin position="21"/>
        <end position="40"/>
    </location>
</feature>
<evidence type="ECO:0000313" key="3">
    <source>
        <dbReference type="Proteomes" id="UP000266934"/>
    </source>
</evidence>
<proteinExistence type="predicted"/>
<dbReference type="EMBL" id="AP018907">
    <property type="protein sequence ID" value="BBF92570.1"/>
    <property type="molecule type" value="Genomic_DNA"/>
</dbReference>
<feature type="compositionally biased region" description="Polar residues" evidence="1">
    <location>
        <begin position="21"/>
        <end position="34"/>
    </location>
</feature>
<dbReference type="Proteomes" id="UP000266934">
    <property type="component" value="Chromosome"/>
</dbReference>
<gene>
    <name evidence="2" type="ORF">BLTE_12550</name>
</gene>
<reference evidence="2 3" key="1">
    <citation type="submission" date="2018-08" db="EMBL/GenBank/DDBJ databases">
        <title>Complete genome sequencing of Blastochloris tepida GI.</title>
        <authorList>
            <person name="Tsukatani Y."/>
            <person name="Mori H."/>
        </authorList>
    </citation>
    <scope>NUCLEOTIDE SEQUENCE [LARGE SCALE GENOMIC DNA]</scope>
    <source>
        <strain evidence="2 3">GI</strain>
    </source>
</reference>
<sequence length="106" mass="12130">MCGDLEDRSIELQPDIRQQITGSVAQKRNGTVARTKNRPPIMNETVREPIERDSNVIADLTIQKMLGHVQAVEDQTQIADRRPLFRGGIQRIVMPFNRMLHAFPPR</sequence>
<dbReference type="AlphaFoldDB" id="A0A348FZ37"/>